<feature type="domain" description="TfoX N-terminal" evidence="1">
    <location>
        <begin position="13"/>
        <end position="102"/>
    </location>
</feature>
<dbReference type="EMBL" id="JACHCB010000012">
    <property type="protein sequence ID" value="MBB6111502.1"/>
    <property type="molecule type" value="Genomic_DNA"/>
</dbReference>
<dbReference type="AlphaFoldDB" id="A0A1N7DWZ6"/>
<dbReference type="Proteomes" id="UP000548326">
    <property type="component" value="Unassembled WGS sequence"/>
</dbReference>
<organism evidence="3 5">
    <name type="scientific">Mucilaginibacter lappiensis</name>
    <dbReference type="NCBI Taxonomy" id="354630"/>
    <lineage>
        <taxon>Bacteria</taxon>
        <taxon>Pseudomonadati</taxon>
        <taxon>Bacteroidota</taxon>
        <taxon>Sphingobacteriia</taxon>
        <taxon>Sphingobacteriales</taxon>
        <taxon>Sphingobacteriaceae</taxon>
        <taxon>Mucilaginibacter</taxon>
    </lineage>
</organism>
<name>A0A1N7DWZ6_9SPHI</name>
<dbReference type="Gene3D" id="3.30.1460.30">
    <property type="entry name" value="YgaC/TfoX-N like chaperone"/>
    <property type="match status" value="1"/>
</dbReference>
<evidence type="ECO:0000259" key="1">
    <source>
        <dbReference type="Pfam" id="PF04993"/>
    </source>
</evidence>
<reference evidence="4 5" key="1">
    <citation type="submission" date="2020-08" db="EMBL/GenBank/DDBJ databases">
        <title>Genomic Encyclopedia of Type Strains, Phase IV (KMG-V): Genome sequencing to study the core and pangenomes of soil and plant-associated prokaryotes.</title>
        <authorList>
            <person name="Whitman W."/>
        </authorList>
    </citation>
    <scope>NUCLEOTIDE SEQUENCE [LARGE SCALE GENOMIC DNA]</scope>
    <source>
        <strain evidence="2 4">ANJLi2</strain>
        <strain evidence="3 5">MP601</strain>
    </source>
</reference>
<protein>
    <submittedName>
        <fullName evidence="3">TfoX/Sxy family transcriptional regulator of competence genes</fullName>
    </submittedName>
</protein>
<evidence type="ECO:0000313" key="2">
    <source>
        <dbReference type="EMBL" id="MBB6111502.1"/>
    </source>
</evidence>
<dbReference type="STRING" id="354630.SAMN05421821_112123"/>
<evidence type="ECO:0000313" key="3">
    <source>
        <dbReference type="EMBL" id="MBB6130161.1"/>
    </source>
</evidence>
<evidence type="ECO:0000313" key="4">
    <source>
        <dbReference type="Proteomes" id="UP000541583"/>
    </source>
</evidence>
<sequence length="115" mass="13340">MAYDELLANRVREALSEQDQVDEVKMFQGLCFMVNDKMCVCIRNQDMLCRIGNEQAVVALENDNCRQMVHGSRVMKDFVFVEAENLRSTKDFDHWISLCLQFNKVAKASKKKKNS</sequence>
<dbReference type="RefSeq" id="WP_076375978.1">
    <property type="nucleotide sequence ID" value="NZ_FTMG01000012.1"/>
</dbReference>
<dbReference type="Pfam" id="PF04993">
    <property type="entry name" value="TfoX_N"/>
    <property type="match status" value="1"/>
</dbReference>
<dbReference type="SUPFAM" id="SSF159894">
    <property type="entry name" value="YgaC/TfoX-N like"/>
    <property type="match status" value="1"/>
</dbReference>
<gene>
    <name evidence="3" type="ORF">HDF22_004300</name>
    <name evidence="2" type="ORF">HDF23_004272</name>
</gene>
<dbReference type="Proteomes" id="UP000541583">
    <property type="component" value="Unassembled WGS sequence"/>
</dbReference>
<dbReference type="OrthoDB" id="214902at2"/>
<accession>A0A1N7DWZ6</accession>
<dbReference type="InterPro" id="IPR007076">
    <property type="entry name" value="TfoX_N"/>
</dbReference>
<dbReference type="EMBL" id="JACHCA010000013">
    <property type="protein sequence ID" value="MBB6130161.1"/>
    <property type="molecule type" value="Genomic_DNA"/>
</dbReference>
<evidence type="ECO:0000313" key="5">
    <source>
        <dbReference type="Proteomes" id="UP000548326"/>
    </source>
</evidence>
<keyword evidence="4" id="KW-1185">Reference proteome</keyword>
<comment type="caution">
    <text evidence="3">The sequence shown here is derived from an EMBL/GenBank/DDBJ whole genome shotgun (WGS) entry which is preliminary data.</text>
</comment>
<proteinExistence type="predicted"/>